<accession>A0A6N4TLR5</accession>
<gene>
    <name evidence="2" type="primary">ku</name>
    <name evidence="4" type="ORF">Aargi30884_24140</name>
</gene>
<dbReference type="InterPro" id="IPR009187">
    <property type="entry name" value="Prok_Ku"/>
</dbReference>
<protein>
    <recommendedName>
        <fullName evidence="2">Non-homologous end joining protein Ku</fullName>
    </recommendedName>
</protein>
<organism evidence="4 5">
    <name type="scientific">Amedibacterium intestinale</name>
    <dbReference type="NCBI Taxonomy" id="2583452"/>
    <lineage>
        <taxon>Bacteria</taxon>
        <taxon>Bacillati</taxon>
        <taxon>Bacillota</taxon>
        <taxon>Erysipelotrichia</taxon>
        <taxon>Erysipelotrichales</taxon>
        <taxon>Erysipelotrichaceae</taxon>
        <taxon>Amedibacterium</taxon>
    </lineage>
</organism>
<dbReference type="EMBL" id="AP019695">
    <property type="protein sequence ID" value="BBK23511.1"/>
    <property type="molecule type" value="Genomic_DNA"/>
</dbReference>
<keyword evidence="2" id="KW-0234">DNA repair</keyword>
<dbReference type="InterPro" id="IPR006164">
    <property type="entry name" value="DNA_bd_Ku70/Ku80"/>
</dbReference>
<dbReference type="Proteomes" id="UP000464754">
    <property type="component" value="Chromosome"/>
</dbReference>
<dbReference type="GO" id="GO:0006303">
    <property type="term" value="P:double-strand break repair via nonhomologous end joining"/>
    <property type="evidence" value="ECO:0007669"/>
    <property type="project" value="UniProtKB-UniRule"/>
</dbReference>
<keyword evidence="2" id="KW-0227">DNA damage</keyword>
<evidence type="ECO:0000313" key="4">
    <source>
        <dbReference type="EMBL" id="BBK23511.1"/>
    </source>
</evidence>
<dbReference type="PANTHER" id="PTHR41251:SF1">
    <property type="entry name" value="NON-HOMOLOGOUS END JOINING PROTEIN KU"/>
    <property type="match status" value="1"/>
</dbReference>
<comment type="subunit">
    <text evidence="2">Homodimer. Interacts with LigD.</text>
</comment>
<dbReference type="AlphaFoldDB" id="A0A6N4TLR5"/>
<dbReference type="InterPro" id="IPR016194">
    <property type="entry name" value="SPOC-like_C_dom_sf"/>
</dbReference>
<dbReference type="PIRSF" id="PIRSF006493">
    <property type="entry name" value="Prok_Ku"/>
    <property type="match status" value="1"/>
</dbReference>
<dbReference type="KEGG" id="aarg:Aargi30884_24140"/>
<evidence type="ECO:0000256" key="1">
    <source>
        <dbReference type="ARBA" id="ARBA00023125"/>
    </source>
</evidence>
<feature type="domain" description="Ku" evidence="3">
    <location>
        <begin position="52"/>
        <end position="180"/>
    </location>
</feature>
<dbReference type="Gene3D" id="2.40.290.10">
    <property type="match status" value="1"/>
</dbReference>
<dbReference type="CDD" id="cd00789">
    <property type="entry name" value="KU_like"/>
    <property type="match status" value="1"/>
</dbReference>
<comment type="similarity">
    <text evidence="2">Belongs to the prokaryotic Ku family.</text>
</comment>
<sequence>MAVAHKGAISFGLVHIPVSLYRTTQDTSIAFHQLCKDTHERIKYKKYCAHCGKEVHSEDIVKGYEYEKDKYVVMSKEELEEIKTEKDKTIHILQFVKLEEVDAIYYEKNYYAFPDKHAEKAYELLRKAMFDKGVVAISKTVIGTKETLLALCPDKQGILVKTLFYEEEIVEMPKDIPHPKTVKAELDMAKQLIQSMTKPFDPSLYHDEYQEKLRKAILSKVEGKEVVEASSKKETISSPMDLMEALTKSLATMNKPAKRKAVRH</sequence>
<evidence type="ECO:0000259" key="3">
    <source>
        <dbReference type="SMART" id="SM00559"/>
    </source>
</evidence>
<name>A0A6N4TLR5_9FIRM</name>
<dbReference type="SMART" id="SM00559">
    <property type="entry name" value="Ku78"/>
    <property type="match status" value="1"/>
</dbReference>
<dbReference type="NCBIfam" id="TIGR02772">
    <property type="entry name" value="Ku_bact"/>
    <property type="match status" value="1"/>
</dbReference>
<evidence type="ECO:0000256" key="2">
    <source>
        <dbReference type="HAMAP-Rule" id="MF_01875"/>
    </source>
</evidence>
<dbReference type="Pfam" id="PF02735">
    <property type="entry name" value="Ku"/>
    <property type="match status" value="1"/>
</dbReference>
<keyword evidence="2" id="KW-0233">DNA recombination</keyword>
<keyword evidence="5" id="KW-1185">Reference proteome</keyword>
<dbReference type="PANTHER" id="PTHR41251">
    <property type="entry name" value="NON-HOMOLOGOUS END JOINING PROTEIN KU"/>
    <property type="match status" value="1"/>
</dbReference>
<keyword evidence="1 2" id="KW-0238">DNA-binding</keyword>
<evidence type="ECO:0000313" key="5">
    <source>
        <dbReference type="Proteomes" id="UP000464754"/>
    </source>
</evidence>
<proteinExistence type="inferred from homology"/>
<dbReference type="GO" id="GO:0006310">
    <property type="term" value="P:DNA recombination"/>
    <property type="evidence" value="ECO:0007669"/>
    <property type="project" value="UniProtKB-KW"/>
</dbReference>
<reference evidence="5" key="1">
    <citation type="submission" date="2019-05" db="EMBL/GenBank/DDBJ databases">
        <title>Complete genome sequencing of Absiella argi strain JCM 30884.</title>
        <authorList>
            <person name="Sakamoto M."/>
            <person name="Murakami T."/>
            <person name="Mori H."/>
        </authorList>
    </citation>
    <scope>NUCLEOTIDE SEQUENCE [LARGE SCALE GENOMIC DNA]</scope>
    <source>
        <strain evidence="5">JCM 30884</strain>
    </source>
</reference>
<comment type="function">
    <text evidence="2">With LigD forms a non-homologous end joining (NHEJ) DNA repair enzyme, which repairs dsDNA breaks with reduced fidelity. Binds linear dsDNA with 5'- and 3'- overhangs but not closed circular dsDNA nor ssDNA. Recruits and stimulates the ligase activity of LigD.</text>
</comment>
<dbReference type="GO" id="GO:0003690">
    <property type="term" value="F:double-stranded DNA binding"/>
    <property type="evidence" value="ECO:0007669"/>
    <property type="project" value="UniProtKB-UniRule"/>
</dbReference>
<dbReference type="HAMAP" id="MF_01875">
    <property type="entry name" value="Prokaryotic_Ku"/>
    <property type="match status" value="1"/>
</dbReference>
<dbReference type="RefSeq" id="WP_118277314.1">
    <property type="nucleotide sequence ID" value="NZ_AP019695.1"/>
</dbReference>
<dbReference type="SUPFAM" id="SSF100939">
    <property type="entry name" value="SPOC domain-like"/>
    <property type="match status" value="1"/>
</dbReference>